<evidence type="ECO:0000256" key="3">
    <source>
        <dbReference type="ARBA" id="ARBA00022801"/>
    </source>
</evidence>
<keyword evidence="6" id="KW-1185">Reference proteome</keyword>
<dbReference type="CDD" id="cd01837">
    <property type="entry name" value="SGNH_plant_lipase_like"/>
    <property type="match status" value="1"/>
</dbReference>
<dbReference type="GO" id="GO:0016788">
    <property type="term" value="F:hydrolase activity, acting on ester bonds"/>
    <property type="evidence" value="ECO:0007669"/>
    <property type="project" value="InterPro"/>
</dbReference>
<dbReference type="PANTHER" id="PTHR22835">
    <property type="entry name" value="ZINC FINGER FYVE DOMAIN CONTAINING PROTEIN"/>
    <property type="match status" value="1"/>
</dbReference>
<comment type="similarity">
    <text evidence="1">Belongs to the 'GDSL' lipolytic enzyme family.</text>
</comment>
<evidence type="ECO:0000256" key="1">
    <source>
        <dbReference type="ARBA" id="ARBA00008668"/>
    </source>
</evidence>
<keyword evidence="3" id="KW-0378">Hydrolase</keyword>
<keyword evidence="2" id="KW-0732">Signal</keyword>
<dbReference type="Pfam" id="PF00657">
    <property type="entry name" value="Lipase_GDSL"/>
    <property type="match status" value="1"/>
</dbReference>
<reference evidence="5" key="1">
    <citation type="submission" date="2019-12" db="EMBL/GenBank/DDBJ databases">
        <authorList>
            <person name="Scholes J."/>
        </authorList>
    </citation>
    <scope>NUCLEOTIDE SEQUENCE</scope>
</reference>
<protein>
    <submittedName>
        <fullName evidence="5">GDSL-like Lipase/Acylhydrolase superfamily protein</fullName>
    </submittedName>
</protein>
<dbReference type="InterPro" id="IPR001087">
    <property type="entry name" value="GDSL"/>
</dbReference>
<gene>
    <name evidence="5" type="ORF">SHERM_05918</name>
</gene>
<comment type="caution">
    <text evidence="5">The sequence shown here is derived from an EMBL/GenBank/DDBJ whole genome shotgun (WGS) entry which is preliminary data.</text>
</comment>
<dbReference type="Gene3D" id="3.40.50.1110">
    <property type="entry name" value="SGNH hydrolase"/>
    <property type="match status" value="1"/>
</dbReference>
<sequence>MGNQTPSYPYLFKIVCFYLVLQFGMTLSQGPKCPFSYLYHFGDGFTDIGNCIHVVPKLKIPPGGWPYGKTFPGYPTGRWSDGRVDFDFTAVDFGLPDIVPYLGMNKSAAASHQGVIFSTGGSPVLDLTFFLRRNIVIPPYALSLKQQLVLFREHLDYVCSSPAECSKWIGESMVLMGDIEGNDIGYALTQGKSIQEVRSYVPAIVKTLIDVSREVIKLGATRVIIPGNIPVGCYPYILTELQTRDRNAYDEIGCLKSVNDLIVWKNGLLNASVEDLKKEYPNVLILYSTMYEGPFGNSALKSCCGIGGKYNYDSRRFCGNWGVPVCSNPSDYLFWDGRHFTDESNYEIEQRMIAPALELFNCTPLSAGFSRRTRDNIVQVVDFLSSM</sequence>
<dbReference type="EMBL" id="CACSLK010031421">
    <property type="protein sequence ID" value="CAA0839349.1"/>
    <property type="molecule type" value="Genomic_DNA"/>
</dbReference>
<evidence type="ECO:0000313" key="6">
    <source>
        <dbReference type="Proteomes" id="UP001153555"/>
    </source>
</evidence>
<dbReference type="AlphaFoldDB" id="A0A9N7NZA0"/>
<evidence type="ECO:0000313" key="5">
    <source>
        <dbReference type="EMBL" id="CAA0839349.1"/>
    </source>
</evidence>
<dbReference type="InterPro" id="IPR036514">
    <property type="entry name" value="SGNH_hydro_sf"/>
</dbReference>
<dbReference type="Proteomes" id="UP001153555">
    <property type="component" value="Unassembled WGS sequence"/>
</dbReference>
<organism evidence="5 6">
    <name type="scientific">Striga hermonthica</name>
    <name type="common">Purple witchweed</name>
    <name type="synonym">Buchnera hermonthica</name>
    <dbReference type="NCBI Taxonomy" id="68872"/>
    <lineage>
        <taxon>Eukaryota</taxon>
        <taxon>Viridiplantae</taxon>
        <taxon>Streptophyta</taxon>
        <taxon>Embryophyta</taxon>
        <taxon>Tracheophyta</taxon>
        <taxon>Spermatophyta</taxon>
        <taxon>Magnoliopsida</taxon>
        <taxon>eudicotyledons</taxon>
        <taxon>Gunneridae</taxon>
        <taxon>Pentapetalae</taxon>
        <taxon>asterids</taxon>
        <taxon>lamiids</taxon>
        <taxon>Lamiales</taxon>
        <taxon>Orobanchaceae</taxon>
        <taxon>Buchnereae</taxon>
        <taxon>Striga</taxon>
    </lineage>
</organism>
<dbReference type="OrthoDB" id="1600564at2759"/>
<keyword evidence="4" id="KW-0325">Glycoprotein</keyword>
<dbReference type="InterPro" id="IPR035669">
    <property type="entry name" value="SGNH_plant_lipase-like"/>
</dbReference>
<dbReference type="PANTHER" id="PTHR22835:SF683">
    <property type="entry name" value="OS05G0506800 PROTEIN"/>
    <property type="match status" value="1"/>
</dbReference>
<name>A0A9N7NZA0_STRHE</name>
<evidence type="ECO:0000256" key="4">
    <source>
        <dbReference type="ARBA" id="ARBA00023180"/>
    </source>
</evidence>
<proteinExistence type="inferred from homology"/>
<evidence type="ECO:0000256" key="2">
    <source>
        <dbReference type="ARBA" id="ARBA00022729"/>
    </source>
</evidence>
<accession>A0A9N7NZA0</accession>